<feature type="transmembrane region" description="Helical" evidence="1">
    <location>
        <begin position="265"/>
        <end position="287"/>
    </location>
</feature>
<accession>A0ABQ5T9J0</accession>
<feature type="domain" description="Acyltransferase 3" evidence="2">
    <location>
        <begin position="3"/>
        <end position="316"/>
    </location>
</feature>
<dbReference type="PANTHER" id="PTHR23028:SF134">
    <property type="entry name" value="PUTATIVE (AFU_ORTHOLOGUE AFUA_4G08520)-RELATED"/>
    <property type="match status" value="1"/>
</dbReference>
<sequence length="343" mass="36563">MFVSLDAMRGIAALMVVLYHSPTLFGPIASRGYLAVDLFFVLSGFVIAHAYDARLATNLTPSAFIKLRVIRFWPLYAAGLALGLCREILLIASGNHYALTPGLLALCLAAALLFIPAPLASRDYQLFSLNSPSWSLLHELLVNVLYAVFFRFLTIPVLCGLGVASYIALALTAPASGISDTGFNLPGTLPAIARTLFSFTAGALLFRLKLKAPKISVALVLCVLMAALALPFGGRVYDLLFVALMSPALVWMGTACTISPKLHKLAAWLGLISFPIYAVHRPALAIAEAGAERLSLPPAAVGIGVLAALLLGCTYLAVPFDIWSRRKLTELSAVRPIVQKTAA</sequence>
<evidence type="ECO:0000256" key="1">
    <source>
        <dbReference type="SAM" id="Phobius"/>
    </source>
</evidence>
<feature type="transmembrane region" description="Helical" evidence="1">
    <location>
        <begin position="7"/>
        <end position="26"/>
    </location>
</feature>
<reference evidence="3" key="2">
    <citation type="submission" date="2023-01" db="EMBL/GenBank/DDBJ databases">
        <authorList>
            <person name="Sun Q."/>
            <person name="Evtushenko L."/>
        </authorList>
    </citation>
    <scope>NUCLEOTIDE SEQUENCE</scope>
    <source>
        <strain evidence="3">VKM B-1499</strain>
    </source>
</reference>
<keyword evidence="1" id="KW-0472">Membrane</keyword>
<dbReference type="Pfam" id="PF01757">
    <property type="entry name" value="Acyl_transf_3"/>
    <property type="match status" value="1"/>
</dbReference>
<dbReference type="PANTHER" id="PTHR23028">
    <property type="entry name" value="ACETYLTRANSFERASE"/>
    <property type="match status" value="1"/>
</dbReference>
<reference evidence="3" key="1">
    <citation type="journal article" date="2014" name="Int. J. Syst. Evol. Microbiol.">
        <title>Complete genome of a new Firmicutes species belonging to the dominant human colonic microbiota ('Ruminococcus bicirculans') reveals two chromosomes and a selective capacity to utilize plant glucans.</title>
        <authorList>
            <consortium name="NISC Comparative Sequencing Program"/>
            <person name="Wegmann U."/>
            <person name="Louis P."/>
            <person name="Goesmann A."/>
            <person name="Henrissat B."/>
            <person name="Duncan S.H."/>
            <person name="Flint H.J."/>
        </authorList>
    </citation>
    <scope>NUCLEOTIDE SEQUENCE</scope>
    <source>
        <strain evidence="3">VKM B-1499</strain>
    </source>
</reference>
<name>A0ABQ5T9J0_9CAUL</name>
<keyword evidence="1" id="KW-1133">Transmembrane helix</keyword>
<feature type="transmembrane region" description="Helical" evidence="1">
    <location>
        <begin position="215"/>
        <end position="233"/>
    </location>
</feature>
<feature type="transmembrane region" description="Helical" evidence="1">
    <location>
        <begin position="140"/>
        <end position="169"/>
    </location>
</feature>
<keyword evidence="1" id="KW-0812">Transmembrane</keyword>
<dbReference type="Proteomes" id="UP001143509">
    <property type="component" value="Unassembled WGS sequence"/>
</dbReference>
<feature type="transmembrane region" description="Helical" evidence="1">
    <location>
        <begin position="189"/>
        <end position="208"/>
    </location>
</feature>
<keyword evidence="3" id="KW-0012">Acyltransferase</keyword>
<gene>
    <name evidence="3" type="primary">rspF</name>
    <name evidence="3" type="ORF">GCM10017620_24470</name>
</gene>
<proteinExistence type="predicted"/>
<dbReference type="InterPro" id="IPR050879">
    <property type="entry name" value="Acyltransferase_3"/>
</dbReference>
<evidence type="ECO:0000313" key="4">
    <source>
        <dbReference type="Proteomes" id="UP001143509"/>
    </source>
</evidence>
<organism evidence="3 4">
    <name type="scientific">Brevundimonas intermedia</name>
    <dbReference type="NCBI Taxonomy" id="74315"/>
    <lineage>
        <taxon>Bacteria</taxon>
        <taxon>Pseudomonadati</taxon>
        <taxon>Pseudomonadota</taxon>
        <taxon>Alphaproteobacteria</taxon>
        <taxon>Caulobacterales</taxon>
        <taxon>Caulobacteraceae</taxon>
        <taxon>Brevundimonas</taxon>
    </lineage>
</organism>
<comment type="caution">
    <text evidence="3">The sequence shown here is derived from an EMBL/GenBank/DDBJ whole genome shotgun (WGS) entry which is preliminary data.</text>
</comment>
<dbReference type="EMBL" id="BSFD01000009">
    <property type="protein sequence ID" value="GLK49474.1"/>
    <property type="molecule type" value="Genomic_DNA"/>
</dbReference>
<keyword evidence="4" id="KW-1185">Reference proteome</keyword>
<feature type="transmembrane region" description="Helical" evidence="1">
    <location>
        <begin position="32"/>
        <end position="51"/>
    </location>
</feature>
<feature type="transmembrane region" description="Helical" evidence="1">
    <location>
        <begin position="239"/>
        <end position="258"/>
    </location>
</feature>
<protein>
    <submittedName>
        <fullName evidence="3">Acyltransferase</fullName>
    </submittedName>
</protein>
<dbReference type="GO" id="GO:0016746">
    <property type="term" value="F:acyltransferase activity"/>
    <property type="evidence" value="ECO:0007669"/>
    <property type="project" value="UniProtKB-KW"/>
</dbReference>
<feature type="transmembrane region" description="Helical" evidence="1">
    <location>
        <begin position="72"/>
        <end position="92"/>
    </location>
</feature>
<evidence type="ECO:0000313" key="3">
    <source>
        <dbReference type="EMBL" id="GLK49474.1"/>
    </source>
</evidence>
<dbReference type="InterPro" id="IPR002656">
    <property type="entry name" value="Acyl_transf_3_dom"/>
</dbReference>
<feature type="transmembrane region" description="Helical" evidence="1">
    <location>
        <begin position="98"/>
        <end position="119"/>
    </location>
</feature>
<evidence type="ECO:0000259" key="2">
    <source>
        <dbReference type="Pfam" id="PF01757"/>
    </source>
</evidence>
<keyword evidence="3" id="KW-0808">Transferase</keyword>
<feature type="transmembrane region" description="Helical" evidence="1">
    <location>
        <begin position="299"/>
        <end position="318"/>
    </location>
</feature>